<evidence type="ECO:0000259" key="1">
    <source>
        <dbReference type="PROSITE" id="PS51186"/>
    </source>
</evidence>
<name>A0A926I9G2_9FIRM</name>
<dbReference type="PROSITE" id="PS51186">
    <property type="entry name" value="GNAT"/>
    <property type="match status" value="1"/>
</dbReference>
<dbReference type="EMBL" id="JACRSY010000013">
    <property type="protein sequence ID" value="MBC8579755.1"/>
    <property type="molecule type" value="Genomic_DNA"/>
</dbReference>
<dbReference type="PANTHER" id="PTHR31143">
    <property type="match status" value="1"/>
</dbReference>
<dbReference type="AlphaFoldDB" id="A0A926I9G2"/>
<dbReference type="RefSeq" id="WP_249332710.1">
    <property type="nucleotide sequence ID" value="NZ_JACRSY010000013.1"/>
</dbReference>
<evidence type="ECO:0000313" key="3">
    <source>
        <dbReference type="Proteomes" id="UP000655830"/>
    </source>
</evidence>
<dbReference type="PANTHER" id="PTHR31143:SF2">
    <property type="entry name" value="FR47-LIKE DOMAIN-CONTAINING PROTEIN-RELATED"/>
    <property type="match status" value="1"/>
</dbReference>
<dbReference type="InterPro" id="IPR042573">
    <property type="entry name" value="GNAT_acetyltra_N"/>
</dbReference>
<evidence type="ECO:0000313" key="2">
    <source>
        <dbReference type="EMBL" id="MBC8579755.1"/>
    </source>
</evidence>
<dbReference type="SUPFAM" id="SSF55729">
    <property type="entry name" value="Acyl-CoA N-acyltransferases (Nat)"/>
    <property type="match status" value="1"/>
</dbReference>
<organism evidence="2 3">
    <name type="scientific">Zhenhengia yiwuensis</name>
    <dbReference type="NCBI Taxonomy" id="2763666"/>
    <lineage>
        <taxon>Bacteria</taxon>
        <taxon>Bacillati</taxon>
        <taxon>Bacillota</taxon>
        <taxon>Clostridia</taxon>
        <taxon>Lachnospirales</taxon>
        <taxon>Lachnospiraceae</taxon>
        <taxon>Zhenhengia</taxon>
    </lineage>
</organism>
<dbReference type="Proteomes" id="UP000655830">
    <property type="component" value="Unassembled WGS sequence"/>
</dbReference>
<dbReference type="Gene3D" id="3.40.630.110">
    <property type="entry name" value="GNAT acetyltransferase-like"/>
    <property type="match status" value="1"/>
</dbReference>
<comment type="caution">
    <text evidence="2">The sequence shown here is derived from an EMBL/GenBank/DDBJ whole genome shotgun (WGS) entry which is preliminary data.</text>
</comment>
<feature type="domain" description="N-acetyltransferase" evidence="1">
    <location>
        <begin position="129"/>
        <end position="257"/>
    </location>
</feature>
<dbReference type="InterPro" id="IPR027365">
    <property type="entry name" value="GNAT_acetyltra_YdfB-like"/>
</dbReference>
<dbReference type="Pfam" id="PF12746">
    <property type="entry name" value="GNAT_acetyltran"/>
    <property type="match status" value="1"/>
</dbReference>
<protein>
    <submittedName>
        <fullName evidence="2">GNAT family N-acetyltransferase</fullName>
    </submittedName>
</protein>
<sequence length="257" mass="28892">MLYEVDRNNRERLTPLFAQMHDTMIRSCLEGHMGIARADDLDDPTVAQIGVGDFVFLAGDVKSEAARKLLECIPLGKLVIAQNEQWKVQIEALYKERVVKVTRYAFKQDPKYLKCERLKILIGGLVEEYELKRMEGDILKNASLHALSEDFTAQFDSLEDFEKRGRGYCILYKGQVVCGASSYSIYNGGLEIEVDTHPSHRRKGLATVATAALVLECLEGGIYPSYDAANLASVGVAQKLGYQLERPYDTYIINEKL</sequence>
<dbReference type="InterPro" id="IPR016181">
    <property type="entry name" value="Acyl_CoA_acyltransferase"/>
</dbReference>
<proteinExistence type="predicted"/>
<reference evidence="2" key="1">
    <citation type="submission" date="2020-08" db="EMBL/GenBank/DDBJ databases">
        <title>Genome public.</title>
        <authorList>
            <person name="Liu C."/>
            <person name="Sun Q."/>
        </authorList>
    </citation>
    <scope>NUCLEOTIDE SEQUENCE</scope>
    <source>
        <strain evidence="2">NSJ-12</strain>
    </source>
</reference>
<dbReference type="Gene3D" id="3.40.630.30">
    <property type="match status" value="1"/>
</dbReference>
<accession>A0A926I9G2</accession>
<keyword evidence="3" id="KW-1185">Reference proteome</keyword>
<dbReference type="InterPro" id="IPR000182">
    <property type="entry name" value="GNAT_dom"/>
</dbReference>
<dbReference type="GO" id="GO:0016747">
    <property type="term" value="F:acyltransferase activity, transferring groups other than amino-acyl groups"/>
    <property type="evidence" value="ECO:0007669"/>
    <property type="project" value="InterPro"/>
</dbReference>
<gene>
    <name evidence="2" type="ORF">H8718_09460</name>
</gene>